<reference evidence="2" key="1">
    <citation type="submission" date="2013-12" db="EMBL/GenBank/DDBJ databases">
        <title>The Genome Sequence of Aphanomyces invadans NJM9701.</title>
        <authorList>
            <consortium name="The Broad Institute Genomics Platform"/>
            <person name="Russ C."/>
            <person name="Tyler B."/>
            <person name="van West P."/>
            <person name="Dieguez-Uribeondo J."/>
            <person name="Young S.K."/>
            <person name="Zeng Q."/>
            <person name="Gargeya S."/>
            <person name="Fitzgerald M."/>
            <person name="Abouelleil A."/>
            <person name="Alvarado L."/>
            <person name="Chapman S.B."/>
            <person name="Gainer-Dewar J."/>
            <person name="Goldberg J."/>
            <person name="Griggs A."/>
            <person name="Gujja S."/>
            <person name="Hansen M."/>
            <person name="Howarth C."/>
            <person name="Imamovic A."/>
            <person name="Ireland A."/>
            <person name="Larimer J."/>
            <person name="McCowan C."/>
            <person name="Murphy C."/>
            <person name="Pearson M."/>
            <person name="Poon T.W."/>
            <person name="Priest M."/>
            <person name="Roberts A."/>
            <person name="Saif S."/>
            <person name="Shea T."/>
            <person name="Sykes S."/>
            <person name="Wortman J."/>
            <person name="Nusbaum C."/>
            <person name="Birren B."/>
        </authorList>
    </citation>
    <scope>NUCLEOTIDE SEQUENCE [LARGE SCALE GENOMIC DNA]</scope>
    <source>
        <strain evidence="2">NJM9701</strain>
    </source>
</reference>
<evidence type="ECO:0000313" key="2">
    <source>
        <dbReference type="EMBL" id="ETV93768.1"/>
    </source>
</evidence>
<keyword evidence="1" id="KW-0175">Coiled coil</keyword>
<dbReference type="VEuPathDB" id="FungiDB:H310_12334"/>
<evidence type="ECO:0008006" key="3">
    <source>
        <dbReference type="Google" id="ProtNLM"/>
    </source>
</evidence>
<sequence>MAQRLEEETAKQLTMAAAMEKNRQEQEESRAELDLDAVSKAMTSLKMDTKFRDAESRQEPKQSVKTLTAAIRPSQLKATVERELTREVSKAFTSNLRQYGEKTLRHAQSKKPDGEDDSIGRASQELFDKLHVAAVAAPDKKDETKSKAIGAAVEVYEDISTVCPRTVSFDINGVKALALLDSCADQAVVSPKFLLGLEGADHHMLVVRCCVST</sequence>
<dbReference type="RefSeq" id="XP_008877577.1">
    <property type="nucleotide sequence ID" value="XM_008879355.1"/>
</dbReference>
<organism evidence="2">
    <name type="scientific">Aphanomyces invadans</name>
    <dbReference type="NCBI Taxonomy" id="157072"/>
    <lineage>
        <taxon>Eukaryota</taxon>
        <taxon>Sar</taxon>
        <taxon>Stramenopiles</taxon>
        <taxon>Oomycota</taxon>
        <taxon>Saprolegniomycetes</taxon>
        <taxon>Saprolegniales</taxon>
        <taxon>Verrucalvaceae</taxon>
        <taxon>Aphanomyces</taxon>
    </lineage>
</organism>
<dbReference type="EMBL" id="KI913989">
    <property type="protein sequence ID" value="ETV93768.1"/>
    <property type="molecule type" value="Genomic_DNA"/>
</dbReference>
<gene>
    <name evidence="2" type="ORF">H310_12334</name>
</gene>
<name>A0A024TI87_9STRA</name>
<evidence type="ECO:0000256" key="1">
    <source>
        <dbReference type="SAM" id="Coils"/>
    </source>
</evidence>
<dbReference type="GeneID" id="20089384"/>
<proteinExistence type="predicted"/>
<accession>A0A024TI87</accession>
<dbReference type="AlphaFoldDB" id="A0A024TI87"/>
<protein>
    <recommendedName>
        <fullName evidence="3">Peptidase A2 domain-containing protein</fullName>
    </recommendedName>
</protein>
<feature type="coiled-coil region" evidence="1">
    <location>
        <begin position="2"/>
        <end position="36"/>
    </location>
</feature>